<reference evidence="1 2" key="1">
    <citation type="journal article" date="2017" name="Genome Biol. Evol.">
        <title>Phytophthora megakarya and P. palmivora, closely related causal agents of cacao black pod rot, underwent increases in genome sizes and gene numbers by different mechanisms.</title>
        <authorList>
            <person name="Ali S.S."/>
            <person name="Shao J."/>
            <person name="Lary D.J."/>
            <person name="Kronmiller B."/>
            <person name="Shen D."/>
            <person name="Strem M.D."/>
            <person name="Amoako-Attah I."/>
            <person name="Akrofi A.Y."/>
            <person name="Begoude B.A."/>
            <person name="Ten Hoopen G.M."/>
            <person name="Coulibaly K."/>
            <person name="Kebe B.I."/>
            <person name="Melnick R.L."/>
            <person name="Guiltinan M.J."/>
            <person name="Tyler B.M."/>
            <person name="Meinhardt L.W."/>
            <person name="Bailey B.A."/>
        </authorList>
    </citation>
    <scope>NUCLEOTIDE SEQUENCE [LARGE SCALE GENOMIC DNA]</scope>
    <source>
        <strain evidence="2">sbr112.9</strain>
    </source>
</reference>
<evidence type="ECO:0000313" key="1">
    <source>
        <dbReference type="EMBL" id="POM79694.1"/>
    </source>
</evidence>
<protein>
    <submittedName>
        <fullName evidence="1">Uncharacterized protein</fullName>
    </submittedName>
</protein>
<dbReference type="AlphaFoldDB" id="A0A2P4YPI4"/>
<gene>
    <name evidence="1" type="ORF">PHPALM_2570</name>
</gene>
<proteinExistence type="predicted"/>
<dbReference type="Proteomes" id="UP000237271">
    <property type="component" value="Unassembled WGS sequence"/>
</dbReference>
<comment type="caution">
    <text evidence="1">The sequence shown here is derived from an EMBL/GenBank/DDBJ whole genome shotgun (WGS) entry which is preliminary data.</text>
</comment>
<accession>A0A2P4YPI4</accession>
<dbReference type="EMBL" id="NCKW01001129">
    <property type="protein sequence ID" value="POM79694.1"/>
    <property type="molecule type" value="Genomic_DNA"/>
</dbReference>
<evidence type="ECO:0000313" key="2">
    <source>
        <dbReference type="Proteomes" id="UP000237271"/>
    </source>
</evidence>
<name>A0A2P4YPI4_9STRA</name>
<organism evidence="1 2">
    <name type="scientific">Phytophthora palmivora</name>
    <dbReference type="NCBI Taxonomy" id="4796"/>
    <lineage>
        <taxon>Eukaryota</taxon>
        <taxon>Sar</taxon>
        <taxon>Stramenopiles</taxon>
        <taxon>Oomycota</taxon>
        <taxon>Peronosporomycetes</taxon>
        <taxon>Peronosporales</taxon>
        <taxon>Peronosporaceae</taxon>
        <taxon>Phytophthora</taxon>
    </lineage>
</organism>
<keyword evidence="2" id="KW-1185">Reference proteome</keyword>
<sequence>MTKPGLMPLLPNSVQKVLLPAEDSDSDQEQEQELLDLKWTSGHTVPLLRYARQYLLRIGNAATPQISDQPANGGSVTLRTAASSVSVVMAALYVLRKFHR</sequence>
<dbReference type="OrthoDB" id="76271at2759"/>